<evidence type="ECO:0000256" key="4">
    <source>
        <dbReference type="ARBA" id="ARBA00022833"/>
    </source>
</evidence>
<dbReference type="InterPro" id="IPR001405">
    <property type="entry name" value="UPF0758"/>
</dbReference>
<evidence type="ECO:0000256" key="2">
    <source>
        <dbReference type="ARBA" id="ARBA00022723"/>
    </source>
</evidence>
<dbReference type="Pfam" id="PF04002">
    <property type="entry name" value="RadC"/>
    <property type="match status" value="1"/>
</dbReference>
<keyword evidence="10" id="KW-1185">Reference proteome</keyword>
<dbReference type="PANTHER" id="PTHR30471:SF3">
    <property type="entry name" value="UPF0758 PROTEIN YEES-RELATED"/>
    <property type="match status" value="1"/>
</dbReference>
<dbReference type="InterPro" id="IPR037518">
    <property type="entry name" value="MPN"/>
</dbReference>
<keyword evidence="1" id="KW-0645">Protease</keyword>
<feature type="domain" description="MPN" evidence="8">
    <location>
        <begin position="145"/>
        <end position="267"/>
    </location>
</feature>
<dbReference type="SUPFAM" id="SSF47781">
    <property type="entry name" value="RuvA domain 2-like"/>
    <property type="match status" value="1"/>
</dbReference>
<protein>
    <submittedName>
        <fullName evidence="9">DNA repair protein RadC</fullName>
    </submittedName>
</protein>
<sequence length="267" mass="29600">MANRSAPPPDDQTSFIDDERGFFAEQLSKPKAIKKSPAPPKEEPGAHYHGHRDRLRAKYREHGDTALADYEMLELLLFRSIPQRDTKPIAKALLDRFGNLAGVFGASAALLQEVKGVGESVALDLKLVATVGQRILKSELRDKQVLSSWSSVIDYCHAAMAYESREQFRILFLDKRNVLIADEVQGHGTVDHTPVYPREVVRRALELSATAIILVHNHPSGDPTPSRADIDMTRTIIDTAKPLGITVHDHIIIGKDGHVSLKGLRLI</sequence>
<keyword evidence="5" id="KW-0482">Metalloprotease</keyword>
<evidence type="ECO:0000256" key="5">
    <source>
        <dbReference type="ARBA" id="ARBA00023049"/>
    </source>
</evidence>
<dbReference type="SUPFAM" id="SSF102712">
    <property type="entry name" value="JAB1/MPN domain"/>
    <property type="match status" value="1"/>
</dbReference>
<keyword evidence="2" id="KW-0479">Metal-binding</keyword>
<evidence type="ECO:0000259" key="8">
    <source>
        <dbReference type="PROSITE" id="PS50249"/>
    </source>
</evidence>
<dbReference type="PROSITE" id="PS50249">
    <property type="entry name" value="MPN"/>
    <property type="match status" value="1"/>
</dbReference>
<organism evidence="9 10">
    <name type="scientific">Rhizobium puerariae</name>
    <dbReference type="NCBI Taxonomy" id="1585791"/>
    <lineage>
        <taxon>Bacteria</taxon>
        <taxon>Pseudomonadati</taxon>
        <taxon>Pseudomonadota</taxon>
        <taxon>Alphaproteobacteria</taxon>
        <taxon>Hyphomicrobiales</taxon>
        <taxon>Rhizobiaceae</taxon>
        <taxon>Rhizobium/Agrobacterium group</taxon>
        <taxon>Rhizobium</taxon>
    </lineage>
</organism>
<dbReference type="PROSITE" id="PS01302">
    <property type="entry name" value="UPF0758"/>
    <property type="match status" value="1"/>
</dbReference>
<dbReference type="PANTHER" id="PTHR30471">
    <property type="entry name" value="DNA REPAIR PROTEIN RADC"/>
    <property type="match status" value="1"/>
</dbReference>
<dbReference type="InterPro" id="IPR025657">
    <property type="entry name" value="RadC_JAB"/>
</dbReference>
<evidence type="ECO:0000313" key="9">
    <source>
        <dbReference type="EMBL" id="MFB9952113.1"/>
    </source>
</evidence>
<evidence type="ECO:0000256" key="3">
    <source>
        <dbReference type="ARBA" id="ARBA00022801"/>
    </source>
</evidence>
<dbReference type="NCBIfam" id="TIGR00608">
    <property type="entry name" value="radc"/>
    <property type="match status" value="1"/>
</dbReference>
<keyword evidence="4" id="KW-0862">Zinc</keyword>
<evidence type="ECO:0000256" key="7">
    <source>
        <dbReference type="SAM" id="MobiDB-lite"/>
    </source>
</evidence>
<dbReference type="InterPro" id="IPR046778">
    <property type="entry name" value="UPF0758_N"/>
</dbReference>
<dbReference type="Proteomes" id="UP001589692">
    <property type="component" value="Unassembled WGS sequence"/>
</dbReference>
<dbReference type="NCBIfam" id="NF000642">
    <property type="entry name" value="PRK00024.1"/>
    <property type="match status" value="1"/>
</dbReference>
<evidence type="ECO:0000313" key="10">
    <source>
        <dbReference type="Proteomes" id="UP001589692"/>
    </source>
</evidence>
<keyword evidence="3" id="KW-0378">Hydrolase</keyword>
<dbReference type="InterPro" id="IPR010994">
    <property type="entry name" value="RuvA_2-like"/>
</dbReference>
<dbReference type="EMBL" id="JBHMAA010000032">
    <property type="protein sequence ID" value="MFB9952113.1"/>
    <property type="molecule type" value="Genomic_DNA"/>
</dbReference>
<gene>
    <name evidence="9" type="primary">radC</name>
    <name evidence="9" type="ORF">ACFFP0_24980</name>
</gene>
<comment type="similarity">
    <text evidence="6">Belongs to the UPF0758 family.</text>
</comment>
<dbReference type="RefSeq" id="WP_377264929.1">
    <property type="nucleotide sequence ID" value="NZ_JBHMAA010000032.1"/>
</dbReference>
<dbReference type="Pfam" id="PF20582">
    <property type="entry name" value="UPF0758_N"/>
    <property type="match status" value="1"/>
</dbReference>
<evidence type="ECO:0000256" key="1">
    <source>
        <dbReference type="ARBA" id="ARBA00022670"/>
    </source>
</evidence>
<feature type="region of interest" description="Disordered" evidence="7">
    <location>
        <begin position="27"/>
        <end position="53"/>
    </location>
</feature>
<comment type="caution">
    <text evidence="9">The sequence shown here is derived from an EMBL/GenBank/DDBJ whole genome shotgun (WGS) entry which is preliminary data.</text>
</comment>
<dbReference type="Gene3D" id="1.10.150.20">
    <property type="entry name" value="5' to 3' exonuclease, C-terminal subdomain"/>
    <property type="match status" value="1"/>
</dbReference>
<dbReference type="InterPro" id="IPR020891">
    <property type="entry name" value="UPF0758_CS"/>
</dbReference>
<name>A0ABV6ANB8_9HYPH</name>
<dbReference type="CDD" id="cd08071">
    <property type="entry name" value="MPN_DUF2466"/>
    <property type="match status" value="1"/>
</dbReference>
<evidence type="ECO:0000256" key="6">
    <source>
        <dbReference type="RuleBase" id="RU003797"/>
    </source>
</evidence>
<proteinExistence type="inferred from homology"/>
<accession>A0ABV6ANB8</accession>
<reference evidence="9 10" key="1">
    <citation type="submission" date="2024-09" db="EMBL/GenBank/DDBJ databases">
        <authorList>
            <person name="Sun Q."/>
            <person name="Mori K."/>
        </authorList>
    </citation>
    <scope>NUCLEOTIDE SEQUENCE [LARGE SCALE GENOMIC DNA]</scope>
    <source>
        <strain evidence="9 10">TBRC 4938</strain>
    </source>
</reference>
<dbReference type="Gene3D" id="3.40.140.10">
    <property type="entry name" value="Cytidine Deaminase, domain 2"/>
    <property type="match status" value="1"/>
</dbReference>